<name>A0AAV4GQY4_9GAST</name>
<evidence type="ECO:0000313" key="1">
    <source>
        <dbReference type="EMBL" id="GFR87333.1"/>
    </source>
</evidence>
<keyword evidence="2" id="KW-1185">Reference proteome</keyword>
<evidence type="ECO:0000313" key="2">
    <source>
        <dbReference type="Proteomes" id="UP000762676"/>
    </source>
</evidence>
<dbReference type="EMBL" id="BMAT01005082">
    <property type="protein sequence ID" value="GFR87333.1"/>
    <property type="molecule type" value="Genomic_DNA"/>
</dbReference>
<dbReference type="Proteomes" id="UP000762676">
    <property type="component" value="Unassembled WGS sequence"/>
</dbReference>
<accession>A0AAV4GQY4</accession>
<reference evidence="1 2" key="1">
    <citation type="journal article" date="2021" name="Elife">
        <title>Chloroplast acquisition without the gene transfer in kleptoplastic sea slugs, Plakobranchus ocellatus.</title>
        <authorList>
            <person name="Maeda T."/>
            <person name="Takahashi S."/>
            <person name="Yoshida T."/>
            <person name="Shimamura S."/>
            <person name="Takaki Y."/>
            <person name="Nagai Y."/>
            <person name="Toyoda A."/>
            <person name="Suzuki Y."/>
            <person name="Arimoto A."/>
            <person name="Ishii H."/>
            <person name="Satoh N."/>
            <person name="Nishiyama T."/>
            <person name="Hasebe M."/>
            <person name="Maruyama T."/>
            <person name="Minagawa J."/>
            <person name="Obokata J."/>
            <person name="Shigenobu S."/>
        </authorList>
    </citation>
    <scope>NUCLEOTIDE SEQUENCE [LARGE SCALE GENOMIC DNA]</scope>
</reference>
<proteinExistence type="predicted"/>
<organism evidence="1 2">
    <name type="scientific">Elysia marginata</name>
    <dbReference type="NCBI Taxonomy" id="1093978"/>
    <lineage>
        <taxon>Eukaryota</taxon>
        <taxon>Metazoa</taxon>
        <taxon>Spiralia</taxon>
        <taxon>Lophotrochozoa</taxon>
        <taxon>Mollusca</taxon>
        <taxon>Gastropoda</taxon>
        <taxon>Heterobranchia</taxon>
        <taxon>Euthyneura</taxon>
        <taxon>Panpulmonata</taxon>
        <taxon>Sacoglossa</taxon>
        <taxon>Placobranchoidea</taxon>
        <taxon>Plakobranchidae</taxon>
        <taxon>Elysia</taxon>
    </lineage>
</organism>
<gene>
    <name evidence="1" type="ORF">ElyMa_002491000</name>
</gene>
<sequence>MLSVLTSAGSNQWLPELQCLPLSREITIFRTMPNPRLLNLSSTALTGDVNGFVCTFVELTVTRNNGIPILIKPSSENCTFCASAEVIIETLPMFVFDKPSTTALRDDVKRLLL</sequence>
<dbReference type="AlphaFoldDB" id="A0AAV4GQY4"/>
<protein>
    <submittedName>
        <fullName evidence="1">Uncharacterized protein</fullName>
    </submittedName>
</protein>
<comment type="caution">
    <text evidence="1">The sequence shown here is derived from an EMBL/GenBank/DDBJ whole genome shotgun (WGS) entry which is preliminary data.</text>
</comment>